<dbReference type="PANTHER" id="PTHR35004">
    <property type="entry name" value="TRANSPOSASE RV3428C-RELATED"/>
    <property type="match status" value="1"/>
</dbReference>
<dbReference type="SUPFAM" id="SSF53098">
    <property type="entry name" value="Ribonuclease H-like"/>
    <property type="match status" value="1"/>
</dbReference>
<dbReference type="PROSITE" id="PS50960">
    <property type="entry name" value="HTH_PSQ"/>
    <property type="match status" value="1"/>
</dbReference>
<evidence type="ECO:0000259" key="2">
    <source>
        <dbReference type="PROSITE" id="PS50994"/>
    </source>
</evidence>
<dbReference type="EMBL" id="CP130613">
    <property type="protein sequence ID" value="WKW16279.1"/>
    <property type="molecule type" value="Genomic_DNA"/>
</dbReference>
<dbReference type="Proteomes" id="UP001229955">
    <property type="component" value="Chromosome"/>
</dbReference>
<dbReference type="GO" id="GO:0003677">
    <property type="term" value="F:DNA binding"/>
    <property type="evidence" value="ECO:0007669"/>
    <property type="project" value="InterPro"/>
</dbReference>
<dbReference type="KEGG" id="pspc:Strain318_002175"/>
<dbReference type="GO" id="GO:0015074">
    <property type="term" value="P:DNA integration"/>
    <property type="evidence" value="ECO:0007669"/>
    <property type="project" value="InterPro"/>
</dbReference>
<dbReference type="InterPro" id="IPR036397">
    <property type="entry name" value="RNaseH_sf"/>
</dbReference>
<evidence type="ECO:0000313" key="3">
    <source>
        <dbReference type="EMBL" id="WKW12866.1"/>
    </source>
</evidence>
<evidence type="ECO:0000259" key="1">
    <source>
        <dbReference type="PROSITE" id="PS50960"/>
    </source>
</evidence>
<dbReference type="Pfam" id="PF13683">
    <property type="entry name" value="rve_3"/>
    <property type="match status" value="1"/>
</dbReference>
<dbReference type="Gene3D" id="3.30.420.10">
    <property type="entry name" value="Ribonuclease H-like superfamily/Ribonuclease H"/>
    <property type="match status" value="1"/>
</dbReference>
<proteinExistence type="predicted"/>
<dbReference type="InterPro" id="IPR007889">
    <property type="entry name" value="HTH_Psq"/>
</dbReference>
<dbReference type="EMBL" id="CP130612">
    <property type="protein sequence ID" value="WKW12866.1"/>
    <property type="molecule type" value="Genomic_DNA"/>
</dbReference>
<organism evidence="5">
    <name type="scientific">Pseudogemmatithrix spongiicola</name>
    <dbReference type="NCBI Taxonomy" id="3062599"/>
    <lineage>
        <taxon>Bacteria</taxon>
        <taxon>Pseudomonadati</taxon>
        <taxon>Gemmatimonadota</taxon>
        <taxon>Gemmatimonadia</taxon>
        <taxon>Gemmatimonadales</taxon>
        <taxon>Gemmatimonadaceae</taxon>
        <taxon>Pseudogemmatithrix</taxon>
    </lineage>
</organism>
<dbReference type="Pfam" id="PF13518">
    <property type="entry name" value="HTH_28"/>
    <property type="match status" value="1"/>
</dbReference>
<protein>
    <submittedName>
        <fullName evidence="5">IS481 family transposase</fullName>
    </submittedName>
</protein>
<dbReference type="KEGG" id="pspc:Strain318_002874"/>
<dbReference type="EMBL" id="CP130612">
    <property type="protein sequence ID" value="WKW13372.1"/>
    <property type="molecule type" value="Genomic_DNA"/>
</dbReference>
<dbReference type="PANTHER" id="PTHR35004:SF7">
    <property type="entry name" value="INTEGRASE PROTEIN"/>
    <property type="match status" value="1"/>
</dbReference>
<dbReference type="InterPro" id="IPR012337">
    <property type="entry name" value="RNaseH-like_sf"/>
</dbReference>
<accession>A0AA49JWX1</accession>
<dbReference type="Gene3D" id="1.10.10.60">
    <property type="entry name" value="Homeodomain-like"/>
    <property type="match status" value="1"/>
</dbReference>
<feature type="domain" description="HTH psq-type" evidence="1">
    <location>
        <begin position="1"/>
        <end position="51"/>
    </location>
</feature>
<dbReference type="CDD" id="cd00569">
    <property type="entry name" value="HTH_Hin_like"/>
    <property type="match status" value="1"/>
</dbReference>
<reference evidence="5" key="1">
    <citation type="submission" date="2023-07" db="EMBL/GenBank/DDBJ databases">
        <authorList>
            <person name="Haufschild T."/>
            <person name="Kallscheuer N."/>
            <person name="Hammer J."/>
            <person name="Kohn T."/>
            <person name="Kabuu M."/>
            <person name="Jogler M."/>
            <person name="Wohfarth N."/>
            <person name="Heuer A."/>
            <person name="Rohde M."/>
            <person name="van Teeseling M.C.F."/>
            <person name="Jogler C."/>
        </authorList>
    </citation>
    <scope>NUCLEOTIDE SEQUENCE</scope>
    <source>
        <strain evidence="5">Strain 138</strain>
        <strain evidence="6">Strain 318</strain>
    </source>
</reference>
<dbReference type="InterPro" id="IPR001584">
    <property type="entry name" value="Integrase_cat-core"/>
</dbReference>
<dbReference type="EMBL" id="CP130613">
    <property type="protein sequence ID" value="WKW16458.1"/>
    <property type="molecule type" value="Genomic_DNA"/>
</dbReference>
<dbReference type="KEGG" id="pspc:Strain318_002690"/>
<name>A0AA49JWX1_9BACT</name>
<keyword evidence="9" id="KW-1185">Reference proteome</keyword>
<evidence type="ECO:0000313" key="9">
    <source>
        <dbReference type="Proteomes" id="UP001229955"/>
    </source>
</evidence>
<dbReference type="RefSeq" id="WP_367885738.1">
    <property type="nucleotide sequence ID" value="NZ_CP130612.1"/>
</dbReference>
<dbReference type="NCBIfam" id="NF033577">
    <property type="entry name" value="transpos_IS481"/>
    <property type="match status" value="1"/>
</dbReference>
<evidence type="ECO:0000313" key="4">
    <source>
        <dbReference type="EMBL" id="WKW13372.1"/>
    </source>
</evidence>
<dbReference type="InterPro" id="IPR047656">
    <property type="entry name" value="IS481-like_transpos"/>
</dbReference>
<dbReference type="PROSITE" id="PS50994">
    <property type="entry name" value="INTEGRASE"/>
    <property type="match status" value="1"/>
</dbReference>
<evidence type="ECO:0000313" key="6">
    <source>
        <dbReference type="EMBL" id="WKW15773.1"/>
    </source>
</evidence>
<sequence>MNTHKNARLTPYARREACRRVWAGTPVAQVARAFGVSRQTIYKWLRRRAEVETRSSRPHHSPTRLKRRYRRQILKRRRQRWSSRRIAQHTGLPLSSVGRELRRLGLGRLPRVEPPRRLVRYERARPGELVHLDVKKLGRIGVVGHRIHGDRTRRTRGRGWEFVHVAIDDHTRIAYVEVLPDETAPTAAAFLARAVAWYAALGIVVERILTDNGSCYRALPFAEQALTLGVGQRFTRPYRPQTNGKAERFIRTLLAEWAYERPYGRSGWRTRALPHYLSFYNTERRHSALGDRTPAQRLALYLSTTC</sequence>
<gene>
    <name evidence="3" type="ORF">Strain138_002176</name>
    <name evidence="4" type="ORF">Strain138_002690</name>
    <name evidence="5" type="ORF">Strain138_002876</name>
    <name evidence="6" type="ORF">Strain318_002175</name>
    <name evidence="7" type="ORF">Strain318_002690</name>
    <name evidence="8" type="ORF">Strain318_002874</name>
</gene>
<dbReference type="EMBL" id="CP130613">
    <property type="protein sequence ID" value="WKW15773.1"/>
    <property type="molecule type" value="Genomic_DNA"/>
</dbReference>
<dbReference type="AlphaFoldDB" id="A0AA49JWX1"/>
<dbReference type="SUPFAM" id="SSF46689">
    <property type="entry name" value="Homeodomain-like"/>
    <property type="match status" value="1"/>
</dbReference>
<feature type="domain" description="Integrase catalytic" evidence="2">
    <location>
        <begin position="122"/>
        <end position="302"/>
    </location>
</feature>
<evidence type="ECO:0000313" key="8">
    <source>
        <dbReference type="EMBL" id="WKW16458.1"/>
    </source>
</evidence>
<dbReference type="InterPro" id="IPR055247">
    <property type="entry name" value="InsJ-like_HTH"/>
</dbReference>
<accession>A0AA49K2G2</accession>
<evidence type="ECO:0000313" key="7">
    <source>
        <dbReference type="EMBL" id="WKW16279.1"/>
    </source>
</evidence>
<evidence type="ECO:0000313" key="5">
    <source>
        <dbReference type="EMBL" id="WKW13552.1"/>
    </source>
</evidence>
<dbReference type="EMBL" id="CP130612">
    <property type="protein sequence ID" value="WKW13552.1"/>
    <property type="molecule type" value="Genomic_DNA"/>
</dbReference>
<dbReference type="InterPro" id="IPR009057">
    <property type="entry name" value="Homeodomain-like_sf"/>
</dbReference>